<reference evidence="1" key="1">
    <citation type="submission" date="2022-07" db="EMBL/GenBank/DDBJ databases">
        <title>Genome Sequence of Lecanicillium saksenae.</title>
        <authorList>
            <person name="Buettner E."/>
        </authorList>
    </citation>
    <scope>NUCLEOTIDE SEQUENCE</scope>
    <source>
        <strain evidence="1">VT-O1</strain>
    </source>
</reference>
<evidence type="ECO:0000313" key="1">
    <source>
        <dbReference type="EMBL" id="KAJ3472527.1"/>
    </source>
</evidence>
<accession>A0ACC1QFP3</accession>
<keyword evidence="2" id="KW-1185">Reference proteome</keyword>
<proteinExistence type="predicted"/>
<sequence length="289" mass="31579">MVSCARYWSQVPLNTTFLEQGNRYTVVVFDITHLDSIRCGIFITADSSKLDGPSGTPQLEALLMDFEDYEKYASNVNEGNTTPVPVDFAGYVVDRDAIANMLWDQYRSEKLKPGRIKAKIRSLKDYAITSLVKSTEYVSKFDPLALVDVRESPSHKPWRSFSYQRSKTAQMSGISQLRGLSCDALAMALAAPGLQSIRTLSIATDVLTRGGVPALVEALRGLPNLEAVYLADMQGKAPTEDSRRTAAGQQVAFVQAMLAMGETALRKKIFCSASYASALGGEPILDGNM</sequence>
<evidence type="ECO:0000313" key="2">
    <source>
        <dbReference type="Proteomes" id="UP001148737"/>
    </source>
</evidence>
<protein>
    <submittedName>
        <fullName evidence="1">Uncharacterized protein</fullName>
    </submittedName>
</protein>
<dbReference type="Proteomes" id="UP001148737">
    <property type="component" value="Unassembled WGS sequence"/>
</dbReference>
<dbReference type="EMBL" id="JANAKD010003047">
    <property type="protein sequence ID" value="KAJ3472527.1"/>
    <property type="molecule type" value="Genomic_DNA"/>
</dbReference>
<gene>
    <name evidence="1" type="ORF">NLG97_g10916</name>
</gene>
<comment type="caution">
    <text evidence="1">The sequence shown here is derived from an EMBL/GenBank/DDBJ whole genome shotgun (WGS) entry which is preliminary data.</text>
</comment>
<organism evidence="1 2">
    <name type="scientific">Lecanicillium saksenae</name>
    <dbReference type="NCBI Taxonomy" id="468837"/>
    <lineage>
        <taxon>Eukaryota</taxon>
        <taxon>Fungi</taxon>
        <taxon>Dikarya</taxon>
        <taxon>Ascomycota</taxon>
        <taxon>Pezizomycotina</taxon>
        <taxon>Sordariomycetes</taxon>
        <taxon>Hypocreomycetidae</taxon>
        <taxon>Hypocreales</taxon>
        <taxon>Cordycipitaceae</taxon>
        <taxon>Lecanicillium</taxon>
    </lineage>
</organism>
<name>A0ACC1QFP3_9HYPO</name>